<feature type="region of interest" description="Disordered" evidence="1">
    <location>
        <begin position="171"/>
        <end position="201"/>
    </location>
</feature>
<evidence type="ECO:0000313" key="2">
    <source>
        <dbReference type="EMBL" id="KAF5374132.1"/>
    </source>
</evidence>
<protein>
    <recommendedName>
        <fullName evidence="4">Telomere-associated protein Rif1 N-terminal domain-containing protein</fullName>
    </recommendedName>
</protein>
<feature type="region of interest" description="Disordered" evidence="1">
    <location>
        <begin position="1329"/>
        <end position="1349"/>
    </location>
</feature>
<dbReference type="OrthoDB" id="2591260at2759"/>
<feature type="region of interest" description="Disordered" evidence="1">
    <location>
        <begin position="1486"/>
        <end position="1546"/>
    </location>
</feature>
<keyword evidence="3" id="KW-1185">Reference proteome</keyword>
<reference evidence="2 3" key="1">
    <citation type="journal article" date="2020" name="ISME J.">
        <title>Uncovering the hidden diversity of litter-decomposition mechanisms in mushroom-forming fungi.</title>
        <authorList>
            <person name="Floudas D."/>
            <person name="Bentzer J."/>
            <person name="Ahren D."/>
            <person name="Johansson T."/>
            <person name="Persson P."/>
            <person name="Tunlid A."/>
        </authorList>
    </citation>
    <scope>NUCLEOTIDE SEQUENCE [LARGE SCALE GENOMIC DNA]</scope>
    <source>
        <strain evidence="2 3">CBS 661.87</strain>
    </source>
</reference>
<feature type="compositionally biased region" description="Low complexity" evidence="1">
    <location>
        <begin position="394"/>
        <end position="403"/>
    </location>
</feature>
<evidence type="ECO:0000313" key="3">
    <source>
        <dbReference type="Proteomes" id="UP000565441"/>
    </source>
</evidence>
<dbReference type="Proteomes" id="UP000565441">
    <property type="component" value="Unassembled WGS sequence"/>
</dbReference>
<feature type="region of interest" description="Disordered" evidence="1">
    <location>
        <begin position="1"/>
        <end position="26"/>
    </location>
</feature>
<feature type="region of interest" description="Disordered" evidence="1">
    <location>
        <begin position="1204"/>
        <end position="1229"/>
    </location>
</feature>
<feature type="compositionally biased region" description="Basic and acidic residues" evidence="1">
    <location>
        <begin position="15"/>
        <end position="24"/>
    </location>
</feature>
<feature type="compositionally biased region" description="Low complexity" evidence="1">
    <location>
        <begin position="1211"/>
        <end position="1229"/>
    </location>
</feature>
<proteinExistence type="predicted"/>
<dbReference type="EMBL" id="JAACJP010000037">
    <property type="protein sequence ID" value="KAF5374132.1"/>
    <property type="molecule type" value="Genomic_DNA"/>
</dbReference>
<feature type="region of interest" description="Disordered" evidence="1">
    <location>
        <begin position="1426"/>
        <end position="1473"/>
    </location>
</feature>
<comment type="caution">
    <text evidence="2">The sequence shown here is derived from an EMBL/GenBank/DDBJ whole genome shotgun (WGS) entry which is preliminary data.</text>
</comment>
<accession>A0A8H5H035</accession>
<sequence length="1608" mass="176247">MSLLTPPSTAHRRSKDKENRDVDSNSRVIWSESNKIHILQLAVAPRVSTATSASKRPPAKSILKKSNALLVPWTQEPQREITPEPADPLVNLAYLEYPVSTIVQATEATELKVLIEAYSVLMARLRASVTGNTDVDASWPLFQPLRKHRDAFVDAVVRDLGRALVNPAMAGKDEQEPPVRVLLPSPKNTPKRKKRDGMTAEQVKNARDLCTTCHAVIRLLSVVLTLPAVLSIFTNAQLREIFTAVLAIPLADELPTPNARKTWALAIWLIQIQRLPSKVLAPAADRISLALCRGIDGELGKEGKKGSASDGLKAIHDLSIYLPAVFIPTFTHNVLSSVLSTLLAPTLTLRTLAAHALGGFVLGATALPTSSIHTHISRIVAKFITTPAAPRPAPISLSPTKPKSPLKPTPQDPVIIRTLRTTLQATEVQHVAHGPVWGTCVLSAVLALLGPAAMEMEHAPLRSLVQLGLRHRNRSVRALTAIMWRVVIWVFLRGAEPVIGGDEEGETEADDDDEEGERRKEEKERRTRDEWWRLVASVTEFETGVCAIVATLGSVNPGVPVYEPRAKEGEAEGELELRRALEVLYAMVCKDAPTCNSAIDTMKQLVSAPSAESSVCGREVEERRSLLPRGLFSALPGLLSTEFGILKGAVNALFDETPKAEDVRVLTRKEVGKTWVWDGLVKAWRAAVGGAGRGAVPGEQGEKEKEELIRVWEGMVGLGLAAVLDSVDDVDPDSELSDREHEHDPDAVAEFTLRAVNVLINDILEDANLSLPATRAEARTPTRSSSTQQHGLDIPGFTSTPGSAFVKLSFVRDLWRVLCRVVPHAMLGVAAQKLAVSLAHNVDEYTTFAGEEEGETEAGEEINEAWAEFCVDVLAVCGADAVHAFWGINETDGGKEKGWRTCRTTSQQRAVVWRVFVRGWMEQGSAAGWEGAVCILGVPFSQSEAWAETTVGTGESWVLTIEDGKAWQELLDHTVATALDYGHDANTVLAAIAALVSDDAYMPTHIRLVEFMLTHLATIAAAGDLRELPEAVLEFAAATMIAMYPPPLLDQTTYTWAVRAVTSLVELCPRELVGVLGEKMSEAAALWIGDSEGRWDSGVLEYDILPLYQTFVIAIQGLPLSPDVLQTFGSLLCAPLTADAREEIRRFALESFREFWDATYAGIHLPEEGWGEDIETCLHAVYGLPDNRTSEKTELVVQLEPAFIPRPSTPTPTTAPTVPTTPTTSSPLFSTHYTANTMSTPPRPRPHRFSRVFERLPPIQSPESPMPASRPSVFSRPPTPWATRAQRDLPAKRRKLANGNKENLSPVQEVIPSVLERIGVLGSPKASASKVALGKRRLEEDTGDSDEERTAVESLVLPLDEDVFLVAPAKLTQVDAAKIPTLHRKRKRMMLDAVEVPLLSQVYPRLRASASFEEKPTVRTPMVLRRSMRRTKSEAKARSTWTGPSGSGLARKRRRGSWNSTDEEEPEVEEVNSIAYAPLRAPVSWPRGPYHSQSQQARLPSSELSSDDDPHIGQVTPHRLISPELKRGRGQDFSDPPSDDSVMAPSPSRDLLQRRLQRQGFLNGNVRLKPFVMEKHPPKQTESSHPTPPGIDDYILSTEAERQPDTSH</sequence>
<name>A0A8H5H035_9AGAR</name>
<gene>
    <name evidence="2" type="ORF">D9615_008841</name>
</gene>
<feature type="region of interest" description="Disordered" evidence="1">
    <location>
        <begin position="1257"/>
        <end position="1291"/>
    </location>
</feature>
<feature type="compositionally biased region" description="Acidic residues" evidence="1">
    <location>
        <begin position="1461"/>
        <end position="1470"/>
    </location>
</feature>
<feature type="region of interest" description="Disordered" evidence="1">
    <location>
        <begin position="500"/>
        <end position="524"/>
    </location>
</feature>
<feature type="compositionally biased region" description="Basic and acidic residues" evidence="1">
    <location>
        <begin position="1599"/>
        <end position="1608"/>
    </location>
</feature>
<organism evidence="2 3">
    <name type="scientific">Tricholomella constricta</name>
    <dbReference type="NCBI Taxonomy" id="117010"/>
    <lineage>
        <taxon>Eukaryota</taxon>
        <taxon>Fungi</taxon>
        <taxon>Dikarya</taxon>
        <taxon>Basidiomycota</taxon>
        <taxon>Agaricomycotina</taxon>
        <taxon>Agaricomycetes</taxon>
        <taxon>Agaricomycetidae</taxon>
        <taxon>Agaricales</taxon>
        <taxon>Tricholomatineae</taxon>
        <taxon>Lyophyllaceae</taxon>
        <taxon>Tricholomella</taxon>
    </lineage>
</organism>
<feature type="region of interest" description="Disordered" evidence="1">
    <location>
        <begin position="392"/>
        <end position="411"/>
    </location>
</feature>
<feature type="compositionally biased region" description="Acidic residues" evidence="1">
    <location>
        <begin position="501"/>
        <end position="515"/>
    </location>
</feature>
<feature type="region of interest" description="Disordered" evidence="1">
    <location>
        <begin position="1562"/>
        <end position="1608"/>
    </location>
</feature>
<evidence type="ECO:0000256" key="1">
    <source>
        <dbReference type="SAM" id="MobiDB-lite"/>
    </source>
</evidence>
<evidence type="ECO:0008006" key="4">
    <source>
        <dbReference type="Google" id="ProtNLM"/>
    </source>
</evidence>